<reference evidence="1" key="1">
    <citation type="submission" date="2020-05" db="EMBL/GenBank/DDBJ databases">
        <title>Large-scale comparative analyses of tick genomes elucidate their genetic diversity and vector capacities.</title>
        <authorList>
            <person name="Jia N."/>
            <person name="Wang J."/>
            <person name="Shi W."/>
            <person name="Du L."/>
            <person name="Sun Y."/>
            <person name="Zhan W."/>
            <person name="Jiang J."/>
            <person name="Wang Q."/>
            <person name="Zhang B."/>
            <person name="Ji P."/>
            <person name="Sakyi L.B."/>
            <person name="Cui X."/>
            <person name="Yuan T."/>
            <person name="Jiang B."/>
            <person name="Yang W."/>
            <person name="Lam T.T.-Y."/>
            <person name="Chang Q."/>
            <person name="Ding S."/>
            <person name="Wang X."/>
            <person name="Zhu J."/>
            <person name="Ruan X."/>
            <person name="Zhao L."/>
            <person name="Wei J."/>
            <person name="Que T."/>
            <person name="Du C."/>
            <person name="Cheng J."/>
            <person name="Dai P."/>
            <person name="Han X."/>
            <person name="Huang E."/>
            <person name="Gao Y."/>
            <person name="Liu J."/>
            <person name="Shao H."/>
            <person name="Ye R."/>
            <person name="Li L."/>
            <person name="Wei W."/>
            <person name="Wang X."/>
            <person name="Wang C."/>
            <person name="Yang T."/>
            <person name="Huo Q."/>
            <person name="Li W."/>
            <person name="Guo W."/>
            <person name="Chen H."/>
            <person name="Zhou L."/>
            <person name="Ni X."/>
            <person name="Tian J."/>
            <person name="Zhou Y."/>
            <person name="Sheng Y."/>
            <person name="Liu T."/>
            <person name="Pan Y."/>
            <person name="Xia L."/>
            <person name="Li J."/>
            <person name="Zhao F."/>
            <person name="Cao W."/>
        </authorList>
    </citation>
    <scope>NUCLEOTIDE SEQUENCE</scope>
    <source>
        <strain evidence="1">Hyas-2018</strain>
    </source>
</reference>
<proteinExistence type="predicted"/>
<gene>
    <name evidence="1" type="ORF">HPB50_000205</name>
</gene>
<comment type="caution">
    <text evidence="1">The sequence shown here is derived from an EMBL/GenBank/DDBJ whole genome shotgun (WGS) entry which is preliminary data.</text>
</comment>
<evidence type="ECO:0000313" key="1">
    <source>
        <dbReference type="EMBL" id="KAH6943874.1"/>
    </source>
</evidence>
<organism evidence="1 2">
    <name type="scientific">Hyalomma asiaticum</name>
    <name type="common">Tick</name>
    <dbReference type="NCBI Taxonomy" id="266040"/>
    <lineage>
        <taxon>Eukaryota</taxon>
        <taxon>Metazoa</taxon>
        <taxon>Ecdysozoa</taxon>
        <taxon>Arthropoda</taxon>
        <taxon>Chelicerata</taxon>
        <taxon>Arachnida</taxon>
        <taxon>Acari</taxon>
        <taxon>Parasitiformes</taxon>
        <taxon>Ixodida</taxon>
        <taxon>Ixodoidea</taxon>
        <taxon>Ixodidae</taxon>
        <taxon>Hyalomminae</taxon>
        <taxon>Hyalomma</taxon>
    </lineage>
</organism>
<protein>
    <submittedName>
        <fullName evidence="1">Uncharacterized protein</fullName>
    </submittedName>
</protein>
<dbReference type="Proteomes" id="UP000821845">
    <property type="component" value="Chromosome 1"/>
</dbReference>
<dbReference type="EMBL" id="CM023481">
    <property type="protein sequence ID" value="KAH6943874.1"/>
    <property type="molecule type" value="Genomic_DNA"/>
</dbReference>
<keyword evidence="2" id="KW-1185">Reference proteome</keyword>
<name>A0ACB7TCH7_HYAAI</name>
<evidence type="ECO:0000313" key="2">
    <source>
        <dbReference type="Proteomes" id="UP000821845"/>
    </source>
</evidence>
<accession>A0ACB7TCH7</accession>
<sequence>MADQVGEQTTSMQTDLPGERSVPMLGWAYDANSGKTTENEHIEWLQVGRRRKQTSEPTKPSQ</sequence>